<evidence type="ECO:0000313" key="2">
    <source>
        <dbReference type="Proteomes" id="UP001159363"/>
    </source>
</evidence>
<dbReference type="InterPro" id="IPR033375">
    <property type="entry name" value="Cggbp1"/>
</dbReference>
<protein>
    <submittedName>
        <fullName evidence="1">Uncharacterized protein</fullName>
    </submittedName>
</protein>
<sequence length="278" mass="31269">MQKPPVNAYLRAGEIKNDGLFTTDVQTLMCQHCNHLVTYEKHDNIVKNIKTGKHKTAAIKSVSTSGNKIQTSVVASLNSAKRRIFAVDNLALKTTEAFTKANNPLEKVEDPNLKSWMYEFIEGVGELPCVRTLREKYVPKLAQEREDLLKDLFSDIKYVVTDSAQYMTKYVSSLQTLFGEHVQHVQCWAHKLALVGSVISCALQDVNEAVQCQSLRAKMPKAFSFVYGQIADPSAKIFRALNKVFSQKHILLNTTDDILPTIKCIPEFGDIEDSLLFK</sequence>
<comment type="caution">
    <text evidence="1">The sequence shown here is derived from an EMBL/GenBank/DDBJ whole genome shotgun (WGS) entry which is preliminary data.</text>
</comment>
<dbReference type="Proteomes" id="UP001159363">
    <property type="component" value="Chromosome 8"/>
</dbReference>
<dbReference type="EMBL" id="JARBHB010000009">
    <property type="protein sequence ID" value="KAJ8875514.1"/>
    <property type="molecule type" value="Genomic_DNA"/>
</dbReference>
<dbReference type="PANTHER" id="PTHR32344">
    <property type="entry name" value="U1-TYPE DOMAIN-CONTAINING PROTEIN"/>
    <property type="match status" value="1"/>
</dbReference>
<evidence type="ECO:0000313" key="1">
    <source>
        <dbReference type="EMBL" id="KAJ8875514.1"/>
    </source>
</evidence>
<name>A0ABQ9GU67_9NEOP</name>
<reference evidence="1 2" key="1">
    <citation type="submission" date="2023-02" db="EMBL/GenBank/DDBJ databases">
        <title>LHISI_Scaffold_Assembly.</title>
        <authorList>
            <person name="Stuart O.P."/>
            <person name="Cleave R."/>
            <person name="Magrath M.J.L."/>
            <person name="Mikheyev A.S."/>
        </authorList>
    </citation>
    <scope>NUCLEOTIDE SEQUENCE [LARGE SCALE GENOMIC DNA]</scope>
    <source>
        <strain evidence="1">Daus_M_001</strain>
        <tissue evidence="1">Leg muscle</tissue>
    </source>
</reference>
<dbReference type="PANTHER" id="PTHR32344:SF1">
    <property type="entry name" value="U1-TYPE DOMAIN-CONTAINING PROTEIN"/>
    <property type="match status" value="1"/>
</dbReference>
<proteinExistence type="predicted"/>
<gene>
    <name evidence="1" type="ORF">PR048_023409</name>
</gene>
<accession>A0ABQ9GU67</accession>
<organism evidence="1 2">
    <name type="scientific">Dryococelus australis</name>
    <dbReference type="NCBI Taxonomy" id="614101"/>
    <lineage>
        <taxon>Eukaryota</taxon>
        <taxon>Metazoa</taxon>
        <taxon>Ecdysozoa</taxon>
        <taxon>Arthropoda</taxon>
        <taxon>Hexapoda</taxon>
        <taxon>Insecta</taxon>
        <taxon>Pterygota</taxon>
        <taxon>Neoptera</taxon>
        <taxon>Polyneoptera</taxon>
        <taxon>Phasmatodea</taxon>
        <taxon>Verophasmatodea</taxon>
        <taxon>Anareolatae</taxon>
        <taxon>Phasmatidae</taxon>
        <taxon>Eurycanthinae</taxon>
        <taxon>Dryococelus</taxon>
    </lineage>
</organism>
<keyword evidence="2" id="KW-1185">Reference proteome</keyword>